<feature type="domain" description="RRM" evidence="5">
    <location>
        <begin position="53"/>
        <end position="144"/>
    </location>
</feature>
<keyword evidence="2" id="KW-0539">Nucleus</keyword>
<dbReference type="SUPFAM" id="SSF54928">
    <property type="entry name" value="RNA-binding domain, RBD"/>
    <property type="match status" value="2"/>
</dbReference>
<feature type="region of interest" description="Disordered" evidence="4">
    <location>
        <begin position="1"/>
        <end position="58"/>
    </location>
</feature>
<dbReference type="Proteomes" id="UP000694888">
    <property type="component" value="Unplaced"/>
</dbReference>
<name>A0ABM0JT04_APLCA</name>
<gene>
    <name evidence="7" type="primary">LOC101862046</name>
</gene>
<comment type="subcellular location">
    <subcellularLocation>
        <location evidence="1">Nucleus</location>
    </subcellularLocation>
</comment>
<keyword evidence="3" id="KW-0694">RNA-binding</keyword>
<evidence type="ECO:0000313" key="7">
    <source>
        <dbReference type="RefSeq" id="XP_005100808.1"/>
    </source>
</evidence>
<dbReference type="Gene3D" id="3.30.70.330">
    <property type="match status" value="2"/>
</dbReference>
<dbReference type="InterPro" id="IPR012677">
    <property type="entry name" value="Nucleotide-bd_a/b_plait_sf"/>
</dbReference>
<dbReference type="PANTHER" id="PTHR48033">
    <property type="entry name" value="RNA-BINDING (RRM/RBD/RNP MOTIFS) FAMILY PROTEIN"/>
    <property type="match status" value="1"/>
</dbReference>
<evidence type="ECO:0000256" key="2">
    <source>
        <dbReference type="ARBA" id="ARBA00023242"/>
    </source>
</evidence>
<dbReference type="GeneID" id="101862046"/>
<dbReference type="SMART" id="SM00360">
    <property type="entry name" value="RRM"/>
    <property type="match status" value="2"/>
</dbReference>
<dbReference type="CDD" id="cd12325">
    <property type="entry name" value="RRM1_hnRNPA_hnRNPD_like"/>
    <property type="match status" value="1"/>
</dbReference>
<evidence type="ECO:0000256" key="4">
    <source>
        <dbReference type="SAM" id="MobiDB-lite"/>
    </source>
</evidence>
<protein>
    <submittedName>
        <fullName evidence="7">Heterogeneous nuclear ribonucleoprotein D-like-B isoform X1</fullName>
    </submittedName>
</protein>
<dbReference type="PANTHER" id="PTHR48033:SF10">
    <property type="entry name" value="RNA-BINDING PROTEIN SQUID"/>
    <property type="match status" value="1"/>
</dbReference>
<dbReference type="InterPro" id="IPR035979">
    <property type="entry name" value="RBD_domain_sf"/>
</dbReference>
<dbReference type="InterPro" id="IPR000504">
    <property type="entry name" value="RRM_dom"/>
</dbReference>
<evidence type="ECO:0000256" key="1">
    <source>
        <dbReference type="ARBA" id="ARBA00004123"/>
    </source>
</evidence>
<evidence type="ECO:0000313" key="6">
    <source>
        <dbReference type="Proteomes" id="UP000694888"/>
    </source>
</evidence>
<dbReference type="RefSeq" id="XP_005100808.1">
    <property type="nucleotide sequence ID" value="XM_005100751.2"/>
</dbReference>
<accession>A0ABM0JT04</accession>
<organism evidence="6 7">
    <name type="scientific">Aplysia californica</name>
    <name type="common">California sea hare</name>
    <dbReference type="NCBI Taxonomy" id="6500"/>
    <lineage>
        <taxon>Eukaryota</taxon>
        <taxon>Metazoa</taxon>
        <taxon>Spiralia</taxon>
        <taxon>Lophotrochozoa</taxon>
        <taxon>Mollusca</taxon>
        <taxon>Gastropoda</taxon>
        <taxon>Heterobranchia</taxon>
        <taxon>Euthyneura</taxon>
        <taxon>Tectipleura</taxon>
        <taxon>Aplysiida</taxon>
        <taxon>Aplysioidea</taxon>
        <taxon>Aplysiidae</taxon>
        <taxon>Aplysia</taxon>
    </lineage>
</organism>
<evidence type="ECO:0000256" key="3">
    <source>
        <dbReference type="PROSITE-ProRule" id="PRU00176"/>
    </source>
</evidence>
<reference evidence="7" key="1">
    <citation type="submission" date="2025-08" db="UniProtKB">
        <authorList>
            <consortium name="RefSeq"/>
        </authorList>
    </citation>
    <scope>IDENTIFICATION</scope>
</reference>
<dbReference type="PROSITE" id="PS50102">
    <property type="entry name" value="RRM"/>
    <property type="match status" value="2"/>
</dbReference>
<feature type="compositionally biased region" description="Gly residues" evidence="4">
    <location>
        <begin position="216"/>
        <end position="232"/>
    </location>
</feature>
<proteinExistence type="predicted"/>
<sequence>MADEMQQDEGFEQFDSQNGNAEAAEPTEAEPEQIEQSTGGGGGEEDEDDEDDRKVFVGGLSWETTTKDLREYFEKYGEVTNCTLKTDLETRKSRGFGFVVFGSPESVDKVLSEKEHKLHGRNIDPKRANPRPVNKKVFVGRLDPAITEDEVRQYFEAFGPVEKLELPFDKTKEQRRAFCFVEFKKLSAMKKCLEQTNHKIGSQEVEVKKATPPGGAVRGGPRGRGFGPGGRGGRGGGFQGGYGYNQGYGYGGYGGYGGYDQSYGYGGYGGDYGYGSGYGGYGSGNWNNGGYDQGYGYGYGGYDDWGYGQGGGQSNYGKAQKRGAAHGGYHPYNR</sequence>
<feature type="compositionally biased region" description="Acidic residues" evidence="4">
    <location>
        <begin position="1"/>
        <end position="12"/>
    </location>
</feature>
<feature type="domain" description="RRM" evidence="5">
    <location>
        <begin position="135"/>
        <end position="212"/>
    </location>
</feature>
<dbReference type="GO" id="GO:1990904">
    <property type="term" value="C:ribonucleoprotein complex"/>
    <property type="evidence" value="ECO:0007669"/>
    <property type="project" value="UniProtKB-KW"/>
</dbReference>
<dbReference type="Pfam" id="PF00076">
    <property type="entry name" value="RRM_1"/>
    <property type="match status" value="2"/>
</dbReference>
<keyword evidence="6" id="KW-1185">Reference proteome</keyword>
<keyword evidence="7" id="KW-0687">Ribonucleoprotein</keyword>
<evidence type="ECO:0000259" key="5">
    <source>
        <dbReference type="PROSITE" id="PS50102"/>
    </source>
</evidence>
<feature type="region of interest" description="Disordered" evidence="4">
    <location>
        <begin position="205"/>
        <end position="232"/>
    </location>
</feature>